<name>A0ABM8ATZ8_9BACT</name>
<dbReference type="Gene3D" id="1.10.3090.10">
    <property type="entry name" value="cca-adding enzyme, domain 2"/>
    <property type="match status" value="1"/>
</dbReference>
<dbReference type="InterPro" id="IPR003607">
    <property type="entry name" value="HD/PDEase_dom"/>
</dbReference>
<keyword evidence="4" id="KW-1185">Reference proteome</keyword>
<dbReference type="EMBL" id="AP026708">
    <property type="protein sequence ID" value="BDQ34725.1"/>
    <property type="molecule type" value="Genomic_DNA"/>
</dbReference>
<evidence type="ECO:0000259" key="2">
    <source>
        <dbReference type="Pfam" id="PF01966"/>
    </source>
</evidence>
<keyword evidence="1" id="KW-0547">Nucleotide-binding</keyword>
<dbReference type="SUPFAM" id="SSF81891">
    <property type="entry name" value="Poly A polymerase C-terminal region-like"/>
    <property type="match status" value="1"/>
</dbReference>
<dbReference type="InterPro" id="IPR050124">
    <property type="entry name" value="tRNA_CCA-adding_enzyme"/>
</dbReference>
<dbReference type="InterPro" id="IPR006674">
    <property type="entry name" value="HD_domain"/>
</dbReference>
<dbReference type="Proteomes" id="UP001061361">
    <property type="component" value="Chromosome"/>
</dbReference>
<protein>
    <submittedName>
        <fullName evidence="3">HD family phosphohydrolase</fullName>
    </submittedName>
</protein>
<accession>A0ABM8ATZ8</accession>
<organism evidence="3 4">
    <name type="scientific">Pseudodesulfovibrio portus</name>
    <dbReference type="NCBI Taxonomy" id="231439"/>
    <lineage>
        <taxon>Bacteria</taxon>
        <taxon>Pseudomonadati</taxon>
        <taxon>Thermodesulfobacteriota</taxon>
        <taxon>Desulfovibrionia</taxon>
        <taxon>Desulfovibrionales</taxon>
        <taxon>Desulfovibrionaceae</taxon>
    </lineage>
</organism>
<sequence length="448" mass="51370">MSQPFKDAVGFCKTIMRNGYDAYVINARLQALTLDETGKEQELDICTEAGLDELLKYFPNIEESQDKGTIGYLVEGGVKYFFYPASTDEAAYTDEAVSVMTPRLLKKLEQRGDIPLSAVCPFIPKAKDLYADFADFSEGQIRFKGLPDQALKKDYSLAYRALRFAANFDKEIEANSWAAIVRNARRVLDYVPMSDFLDEWRKVEAESMHKFFSLLFDSMLLHGLIPEIAALSRVTQIKNPEEGTEESVLEHTLDVMKAYPEELPYDWFGTVACLFHDVGKLYTADFHDDQWHFLQHHRVGAKVTRKVLKRLRFEEQDIDLICELVQNHMRPHFMLTDKGIRRLRSLDEYPRIMEMVKADIKARDGSWREFNHNLKMAERADIPEDEIEPLLDGNRIMTITGLKPGPVVGQIRDELLKAQIADDVTTDEDAEAFVKAYVKKHQCKGATC</sequence>
<proteinExistence type="predicted"/>
<dbReference type="NCBIfam" id="TIGR00277">
    <property type="entry name" value="HDIG"/>
    <property type="match status" value="1"/>
</dbReference>
<dbReference type="CDD" id="cd00077">
    <property type="entry name" value="HDc"/>
    <property type="match status" value="1"/>
</dbReference>
<evidence type="ECO:0000313" key="3">
    <source>
        <dbReference type="EMBL" id="BDQ34725.1"/>
    </source>
</evidence>
<evidence type="ECO:0000256" key="1">
    <source>
        <dbReference type="ARBA" id="ARBA00022741"/>
    </source>
</evidence>
<reference evidence="3" key="1">
    <citation type="submission" date="2022-08" db="EMBL/GenBank/DDBJ databases">
        <title>Genome Sequence of the sulphate-reducing bacterium, Pseudodesulfovibrio portus JCM14722.</title>
        <authorList>
            <person name="Kondo R."/>
            <person name="Kataoka T."/>
        </authorList>
    </citation>
    <scope>NUCLEOTIDE SEQUENCE</scope>
    <source>
        <strain evidence="3">JCM 14722</strain>
    </source>
</reference>
<evidence type="ECO:0000313" key="4">
    <source>
        <dbReference type="Proteomes" id="UP001061361"/>
    </source>
</evidence>
<gene>
    <name evidence="3" type="ORF">JCM14722_22670</name>
</gene>
<feature type="domain" description="HD" evidence="2">
    <location>
        <begin position="271"/>
        <end position="335"/>
    </location>
</feature>
<dbReference type="InterPro" id="IPR006675">
    <property type="entry name" value="HDIG_dom"/>
</dbReference>
<dbReference type="RefSeq" id="WP_264981619.1">
    <property type="nucleotide sequence ID" value="NZ_AP026708.1"/>
</dbReference>
<dbReference type="PANTHER" id="PTHR47545">
    <property type="entry name" value="MULTIFUNCTIONAL CCA PROTEIN"/>
    <property type="match status" value="1"/>
</dbReference>
<dbReference type="Pfam" id="PF01966">
    <property type="entry name" value="HD"/>
    <property type="match status" value="1"/>
</dbReference>